<comment type="caution">
    <text evidence="2">The sequence shown here is derived from an EMBL/GenBank/DDBJ whole genome shotgun (WGS) entry which is preliminary data.</text>
</comment>
<keyword evidence="2" id="KW-0378">Hydrolase</keyword>
<keyword evidence="3" id="KW-1185">Reference proteome</keyword>
<dbReference type="Gene3D" id="3.40.50.1820">
    <property type="entry name" value="alpha/beta hydrolase"/>
    <property type="match status" value="1"/>
</dbReference>
<proteinExistence type="predicted"/>
<accession>A0ABW1Z5Y8</accession>
<dbReference type="SUPFAM" id="SSF53474">
    <property type="entry name" value="alpha/beta-Hydrolases"/>
    <property type="match status" value="1"/>
</dbReference>
<reference evidence="3" key="1">
    <citation type="journal article" date="2019" name="Int. J. Syst. Evol. Microbiol.">
        <title>The Global Catalogue of Microorganisms (GCM) 10K type strain sequencing project: providing services to taxonomists for standard genome sequencing and annotation.</title>
        <authorList>
            <consortium name="The Broad Institute Genomics Platform"/>
            <consortium name="The Broad Institute Genome Sequencing Center for Infectious Disease"/>
            <person name="Wu L."/>
            <person name="Ma J."/>
        </authorList>
    </citation>
    <scope>NUCLEOTIDE SEQUENCE [LARGE SCALE GENOMIC DNA]</scope>
    <source>
        <strain evidence="3">CGMCC 1.16026</strain>
    </source>
</reference>
<organism evidence="2 3">
    <name type="scientific">Granulicella cerasi</name>
    <dbReference type="NCBI Taxonomy" id="741063"/>
    <lineage>
        <taxon>Bacteria</taxon>
        <taxon>Pseudomonadati</taxon>
        <taxon>Acidobacteriota</taxon>
        <taxon>Terriglobia</taxon>
        <taxon>Terriglobales</taxon>
        <taxon>Acidobacteriaceae</taxon>
        <taxon>Granulicella</taxon>
    </lineage>
</organism>
<evidence type="ECO:0000259" key="1">
    <source>
        <dbReference type="Pfam" id="PF20408"/>
    </source>
</evidence>
<dbReference type="EMBL" id="JBHSWI010000001">
    <property type="protein sequence ID" value="MFC6644400.1"/>
    <property type="molecule type" value="Genomic_DNA"/>
</dbReference>
<dbReference type="RefSeq" id="WP_263372334.1">
    <property type="nucleotide sequence ID" value="NZ_JAGSYD010000004.1"/>
</dbReference>
<dbReference type="InterPro" id="IPR029058">
    <property type="entry name" value="AB_hydrolase_fold"/>
</dbReference>
<dbReference type="GO" id="GO:0016787">
    <property type="term" value="F:hydrolase activity"/>
    <property type="evidence" value="ECO:0007669"/>
    <property type="project" value="UniProtKB-KW"/>
</dbReference>
<name>A0ABW1Z5Y8_9BACT</name>
<feature type="domain" description="KANL3/Tex30 alpha/beta hydrolase-like" evidence="1">
    <location>
        <begin position="43"/>
        <end position="216"/>
    </location>
</feature>
<dbReference type="Proteomes" id="UP001596391">
    <property type="component" value="Unassembled WGS sequence"/>
</dbReference>
<evidence type="ECO:0000313" key="2">
    <source>
        <dbReference type="EMBL" id="MFC6644400.1"/>
    </source>
</evidence>
<protein>
    <submittedName>
        <fullName evidence="2">Alpha/beta hydrolase</fullName>
    </submittedName>
</protein>
<evidence type="ECO:0000313" key="3">
    <source>
        <dbReference type="Proteomes" id="UP001596391"/>
    </source>
</evidence>
<sequence>MSGQVRTIEDLRGPAGRLEAVMNTGTQDALYAAVVAHPHPLYGGTMHNKVVYHAAKAFNSFGLPTLRFNFRGVGLSEGEHANGSGEIDDVRAAVDWMDREFRLPILFAGFSFGSNIGFRACCGDRRIAGLVGLGLPINAEGREYHYDFLPSCGPIPKLFVIGSEDAYAPREQLERELAKATDPKRTVWVKGADHFFAGTPQSPEPKLGVMSEAVRTWLSASFGL</sequence>
<dbReference type="PANTHER" id="PTHR42103">
    <property type="entry name" value="ALPHA/BETA-HYDROLASES SUPERFAMILY PROTEIN"/>
    <property type="match status" value="1"/>
</dbReference>
<dbReference type="PANTHER" id="PTHR42103:SF2">
    <property type="entry name" value="AB HYDROLASE-1 DOMAIN-CONTAINING PROTEIN"/>
    <property type="match status" value="1"/>
</dbReference>
<dbReference type="InterPro" id="IPR046879">
    <property type="entry name" value="KANL3/Tex30_Abhydrolase"/>
</dbReference>
<dbReference type="Pfam" id="PF20408">
    <property type="entry name" value="Abhydrolase_11"/>
    <property type="match status" value="1"/>
</dbReference>
<gene>
    <name evidence="2" type="ORF">ACFQBQ_02085</name>
</gene>